<dbReference type="Proteomes" id="UP000182190">
    <property type="component" value="Unassembled WGS sequence"/>
</dbReference>
<accession>A0A7Z9BPN0</accession>
<keyword evidence="2" id="KW-1185">Reference proteome</keyword>
<evidence type="ECO:0000313" key="2">
    <source>
        <dbReference type="Proteomes" id="UP000182190"/>
    </source>
</evidence>
<sequence>MPKNVPSLKPRALIKILEQNGCQYIWKQSFCYTLDIDPATIK</sequence>
<name>A0A7Z9BPN0_9CYAN</name>
<organism evidence="1 2">
    <name type="scientific">Planktothrix paucivesiculata PCC 9631</name>
    <dbReference type="NCBI Taxonomy" id="671071"/>
    <lineage>
        <taxon>Bacteria</taxon>
        <taxon>Bacillati</taxon>
        <taxon>Cyanobacteriota</taxon>
        <taxon>Cyanophyceae</taxon>
        <taxon>Oscillatoriophycideae</taxon>
        <taxon>Oscillatoriales</taxon>
        <taxon>Microcoleaceae</taxon>
        <taxon>Planktothrix</taxon>
    </lineage>
</organism>
<protein>
    <submittedName>
        <fullName evidence="1">Uncharacterized protein</fullName>
    </submittedName>
</protein>
<gene>
    <name evidence="1" type="ORF">PL9631_450082</name>
</gene>
<evidence type="ECO:0000313" key="1">
    <source>
        <dbReference type="EMBL" id="VXD19599.1"/>
    </source>
</evidence>
<proteinExistence type="predicted"/>
<dbReference type="AlphaFoldDB" id="A0A7Z9BPN0"/>
<dbReference type="EMBL" id="CZCS02000185">
    <property type="protein sequence ID" value="VXD19599.1"/>
    <property type="molecule type" value="Genomic_DNA"/>
</dbReference>
<reference evidence="1" key="1">
    <citation type="submission" date="2019-10" db="EMBL/GenBank/DDBJ databases">
        <authorList>
            <consortium name="Genoscope - CEA"/>
            <person name="William W."/>
        </authorList>
    </citation>
    <scope>NUCLEOTIDE SEQUENCE [LARGE SCALE GENOMIC DNA]</scope>
    <source>
        <strain evidence="1">BBR_PRJEB10994</strain>
    </source>
</reference>
<comment type="caution">
    <text evidence="1">The sequence shown here is derived from an EMBL/GenBank/DDBJ whole genome shotgun (WGS) entry which is preliminary data.</text>
</comment>